<proteinExistence type="predicted"/>
<evidence type="ECO:0000256" key="3">
    <source>
        <dbReference type="ARBA" id="ARBA00023038"/>
    </source>
</evidence>
<feature type="domain" description="LIM zinc-binding" evidence="5">
    <location>
        <begin position="115"/>
        <end position="174"/>
    </location>
</feature>
<keyword evidence="7" id="KW-1185">Reference proteome</keyword>
<comment type="caution">
    <text evidence="6">The sequence shown here is derived from an EMBL/GenBank/DDBJ whole genome shotgun (WGS) entry which is preliminary data.</text>
</comment>
<dbReference type="EMBL" id="SGJD01000417">
    <property type="protein sequence ID" value="KAB0405241.1"/>
    <property type="molecule type" value="Genomic_DNA"/>
</dbReference>
<dbReference type="PROSITE" id="PS50023">
    <property type="entry name" value="LIM_DOMAIN_2"/>
    <property type="match status" value="2"/>
</dbReference>
<dbReference type="GO" id="GO:0061061">
    <property type="term" value="P:muscle structure development"/>
    <property type="evidence" value="ECO:0007669"/>
    <property type="project" value="TreeGrafter"/>
</dbReference>
<reference evidence="6 7" key="1">
    <citation type="journal article" date="2019" name="PLoS ONE">
        <title>Genomic analyses reveal an absence of contemporary introgressive admixture between fin whales and blue whales, despite known hybrids.</title>
        <authorList>
            <person name="Westbury M.V."/>
            <person name="Petersen B."/>
            <person name="Lorenzen E.D."/>
        </authorList>
    </citation>
    <scope>NUCLEOTIDE SEQUENCE [LARGE SCALE GENOMIC DNA]</scope>
    <source>
        <strain evidence="6">FinWhale-01</strain>
    </source>
</reference>
<dbReference type="Proteomes" id="UP000437017">
    <property type="component" value="Unassembled WGS sequence"/>
</dbReference>
<evidence type="ECO:0000313" key="6">
    <source>
        <dbReference type="EMBL" id="KAB0405241.1"/>
    </source>
</evidence>
<dbReference type="Gene3D" id="2.10.110.10">
    <property type="entry name" value="Cysteine Rich Protein"/>
    <property type="match status" value="3"/>
</dbReference>
<dbReference type="PROSITE" id="PS00478">
    <property type="entry name" value="LIM_DOMAIN_1"/>
    <property type="match status" value="2"/>
</dbReference>
<dbReference type="InterPro" id="IPR050604">
    <property type="entry name" value="PDZ-LIM_domain"/>
</dbReference>
<dbReference type="AlphaFoldDB" id="A0A6A1QGN5"/>
<gene>
    <name evidence="6" type="ORF">E2I00_012031</name>
</gene>
<evidence type="ECO:0000313" key="7">
    <source>
        <dbReference type="Proteomes" id="UP000437017"/>
    </source>
</evidence>
<dbReference type="SMART" id="SM00132">
    <property type="entry name" value="LIM"/>
    <property type="match status" value="3"/>
</dbReference>
<dbReference type="PANTHER" id="PTHR24214:SF32">
    <property type="entry name" value="PDZ AND LIM DOMAIN PROTEIN 5"/>
    <property type="match status" value="1"/>
</dbReference>
<evidence type="ECO:0000256" key="4">
    <source>
        <dbReference type="PROSITE-ProRule" id="PRU00125"/>
    </source>
</evidence>
<evidence type="ECO:0000259" key="5">
    <source>
        <dbReference type="PROSITE" id="PS50023"/>
    </source>
</evidence>
<dbReference type="GO" id="GO:0030036">
    <property type="term" value="P:actin cytoskeleton organization"/>
    <property type="evidence" value="ECO:0007669"/>
    <property type="project" value="TreeGrafter"/>
</dbReference>
<dbReference type="GO" id="GO:0001725">
    <property type="term" value="C:stress fiber"/>
    <property type="evidence" value="ECO:0007669"/>
    <property type="project" value="TreeGrafter"/>
</dbReference>
<accession>A0A6A1QGN5</accession>
<dbReference type="InterPro" id="IPR001781">
    <property type="entry name" value="Znf_LIM"/>
</dbReference>
<protein>
    <recommendedName>
        <fullName evidence="5">LIM zinc-binding domain-containing protein</fullName>
    </recommendedName>
</protein>
<dbReference type="GO" id="GO:0030018">
    <property type="term" value="C:Z disc"/>
    <property type="evidence" value="ECO:0007669"/>
    <property type="project" value="TreeGrafter"/>
</dbReference>
<evidence type="ECO:0000256" key="2">
    <source>
        <dbReference type="ARBA" id="ARBA00022833"/>
    </source>
</evidence>
<dbReference type="GO" id="GO:0031941">
    <property type="term" value="C:filamentous actin"/>
    <property type="evidence" value="ECO:0007669"/>
    <property type="project" value="TreeGrafter"/>
</dbReference>
<keyword evidence="1 4" id="KW-0479">Metal-binding</keyword>
<sequence>MCRVPRGPFLVALGKSWHPEEFICAHCKNTMAYIGFVEEQGALYCELCYEKFFAPECGRCQRKILGEVINALKQTWHVSCFVCVACGKPIHNNVFHLEDGEPYCETDYYALFGTICHGCEFPIEAGDMFLEALAYTWHDTCFVCSVCCESLEGQTFFSKKDKPLCKKHAHSVNF</sequence>
<dbReference type="FunFam" id="2.10.110.10:FF:000010">
    <property type="entry name" value="PDZ and LIM domain protein 5"/>
    <property type="match status" value="1"/>
</dbReference>
<dbReference type="GO" id="GO:0005912">
    <property type="term" value="C:adherens junction"/>
    <property type="evidence" value="ECO:0007669"/>
    <property type="project" value="TreeGrafter"/>
</dbReference>
<dbReference type="GO" id="GO:0003779">
    <property type="term" value="F:actin binding"/>
    <property type="evidence" value="ECO:0007669"/>
    <property type="project" value="TreeGrafter"/>
</dbReference>
<evidence type="ECO:0000256" key="1">
    <source>
        <dbReference type="ARBA" id="ARBA00022723"/>
    </source>
</evidence>
<dbReference type="GO" id="GO:0007507">
    <property type="term" value="P:heart development"/>
    <property type="evidence" value="ECO:0007669"/>
    <property type="project" value="TreeGrafter"/>
</dbReference>
<organism evidence="6 7">
    <name type="scientific">Balaenoptera physalus</name>
    <name type="common">Fin whale</name>
    <name type="synonym">Balaena physalus</name>
    <dbReference type="NCBI Taxonomy" id="9770"/>
    <lineage>
        <taxon>Eukaryota</taxon>
        <taxon>Metazoa</taxon>
        <taxon>Chordata</taxon>
        <taxon>Craniata</taxon>
        <taxon>Vertebrata</taxon>
        <taxon>Euteleostomi</taxon>
        <taxon>Mammalia</taxon>
        <taxon>Eutheria</taxon>
        <taxon>Laurasiatheria</taxon>
        <taxon>Artiodactyla</taxon>
        <taxon>Whippomorpha</taxon>
        <taxon>Cetacea</taxon>
        <taxon>Mysticeti</taxon>
        <taxon>Balaenopteridae</taxon>
        <taxon>Balaenoptera</taxon>
    </lineage>
</organism>
<feature type="domain" description="LIM zinc-binding" evidence="5">
    <location>
        <begin position="55"/>
        <end position="114"/>
    </location>
</feature>
<name>A0A6A1QGN5_BALPH</name>
<dbReference type="SUPFAM" id="SSF57716">
    <property type="entry name" value="Glucocorticoid receptor-like (DNA-binding domain)"/>
    <property type="match status" value="2"/>
</dbReference>
<dbReference type="PANTHER" id="PTHR24214">
    <property type="entry name" value="PDZ AND LIM DOMAIN PROTEIN ZASP"/>
    <property type="match status" value="1"/>
</dbReference>
<dbReference type="GO" id="GO:0046872">
    <property type="term" value="F:metal ion binding"/>
    <property type="evidence" value="ECO:0007669"/>
    <property type="project" value="UniProtKB-KW"/>
</dbReference>
<keyword evidence="2 4" id="KW-0862">Zinc</keyword>
<dbReference type="Pfam" id="PF00412">
    <property type="entry name" value="LIM"/>
    <property type="match status" value="3"/>
</dbReference>
<keyword evidence="3 4" id="KW-0440">LIM domain</keyword>
<dbReference type="GO" id="GO:0051371">
    <property type="term" value="F:muscle alpha-actinin binding"/>
    <property type="evidence" value="ECO:0007669"/>
    <property type="project" value="TreeGrafter"/>
</dbReference>
<dbReference type="FunFam" id="2.10.110.10:FF:000020">
    <property type="entry name" value="PDZ and LIM domain protein 5"/>
    <property type="match status" value="1"/>
</dbReference>
<dbReference type="OrthoDB" id="44841at2759"/>